<dbReference type="Pfam" id="PF00561">
    <property type="entry name" value="Abhydrolase_1"/>
    <property type="match status" value="1"/>
</dbReference>
<evidence type="ECO:0000259" key="6">
    <source>
        <dbReference type="Pfam" id="PF08386"/>
    </source>
</evidence>
<comment type="similarity">
    <text evidence="1">Belongs to the peptidase S33 family.</text>
</comment>
<feature type="domain" description="AB hydrolase-1" evidence="5">
    <location>
        <begin position="183"/>
        <end position="376"/>
    </location>
</feature>
<feature type="chain" id="PRO_5039701495" evidence="4">
    <location>
        <begin position="36"/>
        <end position="625"/>
    </location>
</feature>
<evidence type="ECO:0000313" key="8">
    <source>
        <dbReference type="Proteomes" id="UP000309128"/>
    </source>
</evidence>
<dbReference type="Pfam" id="PF08386">
    <property type="entry name" value="Abhydrolase_4"/>
    <property type="match status" value="1"/>
</dbReference>
<keyword evidence="4" id="KW-0732">Signal</keyword>
<feature type="domain" description="Peptidase S33 tripeptidyl aminopeptidase-like C-terminal" evidence="6">
    <location>
        <begin position="490"/>
        <end position="577"/>
    </location>
</feature>
<organism evidence="7 8">
    <name type="scientific">Nonomuraea turkmeniaca</name>
    <dbReference type="NCBI Taxonomy" id="103838"/>
    <lineage>
        <taxon>Bacteria</taxon>
        <taxon>Bacillati</taxon>
        <taxon>Actinomycetota</taxon>
        <taxon>Actinomycetes</taxon>
        <taxon>Streptosporangiales</taxon>
        <taxon>Streptosporangiaceae</taxon>
        <taxon>Nonomuraea</taxon>
    </lineage>
</organism>
<feature type="signal peptide" evidence="4">
    <location>
        <begin position="1"/>
        <end position="35"/>
    </location>
</feature>
<dbReference type="InterPro" id="IPR000073">
    <property type="entry name" value="AB_hydrolase_1"/>
</dbReference>
<gene>
    <name evidence="7" type="ORF">ETD86_19005</name>
</gene>
<feature type="region of interest" description="Disordered" evidence="3">
    <location>
        <begin position="89"/>
        <end position="133"/>
    </location>
</feature>
<protein>
    <submittedName>
        <fullName evidence="7">Alpha/beta fold hydrolase</fullName>
    </submittedName>
</protein>
<dbReference type="EMBL" id="VCKY01000058">
    <property type="protein sequence ID" value="TMR20261.1"/>
    <property type="molecule type" value="Genomic_DNA"/>
</dbReference>
<dbReference type="InterPro" id="IPR051601">
    <property type="entry name" value="Serine_prot/Carboxylest_S33"/>
</dbReference>
<evidence type="ECO:0000256" key="2">
    <source>
        <dbReference type="ARBA" id="ARBA00022801"/>
    </source>
</evidence>
<comment type="caution">
    <text evidence="7">The sequence shown here is derived from an EMBL/GenBank/DDBJ whole genome shotgun (WGS) entry which is preliminary data.</text>
</comment>
<sequence length="625" mass="66933">MIGRTQQIFRIGRLGRRLTTSAALTVAAAGFQAAAAVDRWSQVGRMLRVGRPTNDGSTVRTRSSLLAAAFMAVATLLPVSAAVAEAPGGAAATPTASGTPKASSTPNASGTPTASPSPTASKTPAPGKSSITWAPCEEEPSAECGKLAVPINWSRPNGAKVELAVARRKATDPAARVGSLVLGAGGPGGSGVEFAYSSPGFFTPEIQKRFDIVGFDPRGVGRSHPITCSASVYNQAPYAVMKSQADYVKWVAFAKKLRADCRARTGPLYDHVDSVNVARDLDALRAALGEEKLTFYGVSYGTLLGQMYAELFPNKIRAMALDSNMDHSLGVKAFLDSEAAAVEDAFDQFVGWCDQEPSCVLHGKDVRAVWERILAKARDGKLYWPGVPGKPVTELQVLWNGVLGTEGPAWALLAEVLRALDGGEPPSWVPPLPGRQPVSGETAQLATTILCEDYNLKVRSYKEYAFLLRSSNRRAPDMRFNPMPIEDLPVCLNHPTNNPQHRLRYTGSAPILLGNSLHDPSTPYSWSANVAKQLGPKAVLLTYEGWGHRIYGKDECSTVPIDNYLISLTVPPHGFRCPVGGRVETKLKKDQRELWRTDGLKWAGPGAGLPRFPALAFTGTSRTSG</sequence>
<dbReference type="RefSeq" id="WP_138667487.1">
    <property type="nucleotide sequence ID" value="NZ_VCKY01000058.1"/>
</dbReference>
<dbReference type="PANTHER" id="PTHR43248">
    <property type="entry name" value="2-SUCCINYL-6-HYDROXY-2,4-CYCLOHEXADIENE-1-CARBOXYLATE SYNTHASE"/>
    <property type="match status" value="1"/>
</dbReference>
<evidence type="ECO:0000259" key="5">
    <source>
        <dbReference type="Pfam" id="PF00561"/>
    </source>
</evidence>
<feature type="compositionally biased region" description="Low complexity" evidence="3">
    <location>
        <begin position="89"/>
        <end position="126"/>
    </location>
</feature>
<reference evidence="7 8" key="1">
    <citation type="submission" date="2019-05" db="EMBL/GenBank/DDBJ databases">
        <title>Draft genome sequence of Nonomuraea turkmeniaca DSM 43926.</title>
        <authorList>
            <person name="Saricaoglu S."/>
            <person name="Isik K."/>
        </authorList>
    </citation>
    <scope>NUCLEOTIDE SEQUENCE [LARGE SCALE GENOMIC DNA]</scope>
    <source>
        <strain evidence="7 8">DSM 43926</strain>
    </source>
</reference>
<keyword evidence="8" id="KW-1185">Reference proteome</keyword>
<evidence type="ECO:0000256" key="4">
    <source>
        <dbReference type="SAM" id="SignalP"/>
    </source>
</evidence>
<dbReference type="InterPro" id="IPR029058">
    <property type="entry name" value="AB_hydrolase_fold"/>
</dbReference>
<dbReference type="GO" id="GO:0016787">
    <property type="term" value="F:hydrolase activity"/>
    <property type="evidence" value="ECO:0007669"/>
    <property type="project" value="UniProtKB-KW"/>
</dbReference>
<name>A0A5S4G370_9ACTN</name>
<dbReference type="Gene3D" id="3.40.50.1820">
    <property type="entry name" value="alpha/beta hydrolase"/>
    <property type="match status" value="1"/>
</dbReference>
<evidence type="ECO:0000256" key="3">
    <source>
        <dbReference type="SAM" id="MobiDB-lite"/>
    </source>
</evidence>
<dbReference type="PANTHER" id="PTHR43248:SF25">
    <property type="entry name" value="AB HYDROLASE-1 DOMAIN-CONTAINING PROTEIN-RELATED"/>
    <property type="match status" value="1"/>
</dbReference>
<accession>A0A5S4G370</accession>
<evidence type="ECO:0000313" key="7">
    <source>
        <dbReference type="EMBL" id="TMR20261.1"/>
    </source>
</evidence>
<evidence type="ECO:0000256" key="1">
    <source>
        <dbReference type="ARBA" id="ARBA00010088"/>
    </source>
</evidence>
<dbReference type="Proteomes" id="UP000309128">
    <property type="component" value="Unassembled WGS sequence"/>
</dbReference>
<dbReference type="InterPro" id="IPR013595">
    <property type="entry name" value="Pept_S33_TAP-like_C"/>
</dbReference>
<proteinExistence type="inferred from homology"/>
<dbReference type="SUPFAM" id="SSF53474">
    <property type="entry name" value="alpha/beta-Hydrolases"/>
    <property type="match status" value="1"/>
</dbReference>
<dbReference type="AlphaFoldDB" id="A0A5S4G370"/>
<keyword evidence="2 7" id="KW-0378">Hydrolase</keyword>
<dbReference type="OrthoDB" id="3930934at2"/>